<feature type="compositionally biased region" description="Basic and acidic residues" evidence="1">
    <location>
        <begin position="94"/>
        <end position="106"/>
    </location>
</feature>
<dbReference type="AlphaFoldDB" id="A0A3P7JRL5"/>
<accession>A0A3P7JRL5</accession>
<evidence type="ECO:0000313" key="2">
    <source>
        <dbReference type="EMBL" id="VDM86016.1"/>
    </source>
</evidence>
<organism evidence="2 3">
    <name type="scientific">Strongylus vulgaris</name>
    <name type="common">Blood worm</name>
    <dbReference type="NCBI Taxonomy" id="40348"/>
    <lineage>
        <taxon>Eukaryota</taxon>
        <taxon>Metazoa</taxon>
        <taxon>Ecdysozoa</taxon>
        <taxon>Nematoda</taxon>
        <taxon>Chromadorea</taxon>
        <taxon>Rhabditida</taxon>
        <taxon>Rhabditina</taxon>
        <taxon>Rhabditomorpha</taxon>
        <taxon>Strongyloidea</taxon>
        <taxon>Strongylidae</taxon>
        <taxon>Strongylus</taxon>
    </lineage>
</organism>
<protein>
    <submittedName>
        <fullName evidence="2">Uncharacterized protein</fullName>
    </submittedName>
</protein>
<evidence type="ECO:0000313" key="3">
    <source>
        <dbReference type="Proteomes" id="UP000270094"/>
    </source>
</evidence>
<name>A0A3P7JRL5_STRVU</name>
<dbReference type="Proteomes" id="UP000270094">
    <property type="component" value="Unassembled WGS sequence"/>
</dbReference>
<feature type="region of interest" description="Disordered" evidence="1">
    <location>
        <begin position="62"/>
        <end position="106"/>
    </location>
</feature>
<dbReference type="OrthoDB" id="5876450at2759"/>
<feature type="region of interest" description="Disordered" evidence="1">
    <location>
        <begin position="17"/>
        <end position="40"/>
    </location>
</feature>
<sequence length="121" mass="13141">MDGLSDEERAHIEAVMAMAERDQAPSALSPGPPRKEMEIPPGLEDLSEEERQQILAVMAAAEAESVAPPSPQIRRSGSAMAVGPSSSTFPVRDMMPERSRSAMDRPVEPKIRFAPIANKLF</sequence>
<dbReference type="EMBL" id="UYYB01148809">
    <property type="protein sequence ID" value="VDM86016.1"/>
    <property type="molecule type" value="Genomic_DNA"/>
</dbReference>
<reference evidence="2 3" key="1">
    <citation type="submission" date="2018-11" db="EMBL/GenBank/DDBJ databases">
        <authorList>
            <consortium name="Pathogen Informatics"/>
        </authorList>
    </citation>
    <scope>NUCLEOTIDE SEQUENCE [LARGE SCALE GENOMIC DNA]</scope>
</reference>
<proteinExistence type="predicted"/>
<evidence type="ECO:0000256" key="1">
    <source>
        <dbReference type="SAM" id="MobiDB-lite"/>
    </source>
</evidence>
<gene>
    <name evidence="2" type="ORF">SVUK_LOCUS21014</name>
</gene>
<keyword evidence="3" id="KW-1185">Reference proteome</keyword>